<dbReference type="STRING" id="3469.A0A4Y7IEN7"/>
<keyword evidence="4" id="KW-1185">Reference proteome</keyword>
<keyword evidence="1" id="KW-1133">Transmembrane helix</keyword>
<evidence type="ECO:0000256" key="1">
    <source>
        <dbReference type="SAM" id="Phobius"/>
    </source>
</evidence>
<dbReference type="Proteomes" id="UP000316621">
    <property type="component" value="Chromosome 1"/>
</dbReference>
<dbReference type="EMBL" id="CM010715">
    <property type="protein sequence ID" value="RZC47334.1"/>
    <property type="molecule type" value="Genomic_DNA"/>
</dbReference>
<protein>
    <recommendedName>
        <fullName evidence="2">ATP-dependent helicase HRQ1 winged helix domain-containing protein</fullName>
    </recommendedName>
</protein>
<keyword evidence="1" id="KW-0472">Membrane</keyword>
<evidence type="ECO:0000313" key="4">
    <source>
        <dbReference type="Proteomes" id="UP000316621"/>
    </source>
</evidence>
<dbReference type="AlphaFoldDB" id="A0A4Y7IEN7"/>
<evidence type="ECO:0000313" key="3">
    <source>
        <dbReference type="EMBL" id="RZC47334.1"/>
    </source>
</evidence>
<evidence type="ECO:0000259" key="2">
    <source>
        <dbReference type="Pfam" id="PF22982"/>
    </source>
</evidence>
<accession>A0A4Y7IEN7</accession>
<dbReference type="Gramene" id="RZC47334">
    <property type="protein sequence ID" value="RZC47334"/>
    <property type="gene ID" value="C5167_040271"/>
</dbReference>
<feature type="domain" description="ATP-dependent helicase HRQ1 winged helix" evidence="2">
    <location>
        <begin position="79"/>
        <end position="111"/>
    </location>
</feature>
<reference evidence="3 4" key="1">
    <citation type="journal article" date="2018" name="Science">
        <title>The opium poppy genome and morphinan production.</title>
        <authorList>
            <person name="Guo L."/>
            <person name="Winzer T."/>
            <person name="Yang X."/>
            <person name="Li Y."/>
            <person name="Ning Z."/>
            <person name="He Z."/>
            <person name="Teodor R."/>
            <person name="Lu Y."/>
            <person name="Bowser T.A."/>
            <person name="Graham I.A."/>
            <person name="Ye K."/>
        </authorList>
    </citation>
    <scope>NUCLEOTIDE SEQUENCE [LARGE SCALE GENOMIC DNA]</scope>
    <source>
        <strain evidence="4">cv. HN1</strain>
        <tissue evidence="3">Leaves</tissue>
    </source>
</reference>
<gene>
    <name evidence="3" type="ORF">C5167_040271</name>
</gene>
<sequence length="117" mass="12848">MQVVVLLLGGIAGICNGYSRIIKHGGKWDGMEMIQLKISGHIDAALHLGFPGSVSTYSLIFAILFLLKLNYGQLMIKLFVLGKHLMCAAVEHSLNVLYDYKYFGPGLHNTVLALTNK</sequence>
<proteinExistence type="predicted"/>
<feature type="transmembrane region" description="Helical" evidence="1">
    <location>
        <begin position="45"/>
        <end position="67"/>
    </location>
</feature>
<organism evidence="3 4">
    <name type="scientific">Papaver somniferum</name>
    <name type="common">Opium poppy</name>
    <dbReference type="NCBI Taxonomy" id="3469"/>
    <lineage>
        <taxon>Eukaryota</taxon>
        <taxon>Viridiplantae</taxon>
        <taxon>Streptophyta</taxon>
        <taxon>Embryophyta</taxon>
        <taxon>Tracheophyta</taxon>
        <taxon>Spermatophyta</taxon>
        <taxon>Magnoliopsida</taxon>
        <taxon>Ranunculales</taxon>
        <taxon>Papaveraceae</taxon>
        <taxon>Papaveroideae</taxon>
        <taxon>Papaver</taxon>
    </lineage>
</organism>
<dbReference type="InterPro" id="IPR055227">
    <property type="entry name" value="HRQ1_WHD"/>
</dbReference>
<dbReference type="Pfam" id="PF22982">
    <property type="entry name" value="WHD_HRQ1"/>
    <property type="match status" value="1"/>
</dbReference>
<name>A0A4Y7IEN7_PAPSO</name>
<keyword evidence="1" id="KW-0812">Transmembrane</keyword>